<dbReference type="GO" id="GO:0005886">
    <property type="term" value="C:plasma membrane"/>
    <property type="evidence" value="ECO:0007669"/>
    <property type="project" value="UniProtKB-SubCell"/>
</dbReference>
<comment type="subcellular location">
    <subcellularLocation>
        <location evidence="1">Cell membrane</location>
        <topology evidence="1">Multi-pass membrane protein</topology>
    </subcellularLocation>
</comment>
<feature type="transmembrane region" description="Helical" evidence="10">
    <location>
        <begin position="131"/>
        <end position="148"/>
    </location>
</feature>
<keyword evidence="5 10" id="KW-0812">Transmembrane</keyword>
<feature type="transmembrane region" description="Helical" evidence="10">
    <location>
        <begin position="399"/>
        <end position="419"/>
    </location>
</feature>
<gene>
    <name evidence="11" type="primary">norM</name>
    <name evidence="11" type="ORF">RCZ15_09220</name>
    <name evidence="12" type="ORF">RCZ16_24770</name>
</gene>
<feature type="transmembrane region" description="Helical" evidence="10">
    <location>
        <begin position="192"/>
        <end position="213"/>
    </location>
</feature>
<feature type="transmembrane region" description="Helical" evidence="10">
    <location>
        <begin position="319"/>
        <end position="337"/>
    </location>
</feature>
<evidence type="ECO:0000256" key="4">
    <source>
        <dbReference type="ARBA" id="ARBA00022475"/>
    </source>
</evidence>
<keyword evidence="2" id="KW-0813">Transport</keyword>
<evidence type="ECO:0000256" key="10">
    <source>
        <dbReference type="SAM" id="Phobius"/>
    </source>
</evidence>
<dbReference type="NCBIfam" id="TIGR00797">
    <property type="entry name" value="matE"/>
    <property type="match status" value="1"/>
</dbReference>
<dbReference type="CDD" id="cd13131">
    <property type="entry name" value="MATE_NorM_like"/>
    <property type="match status" value="1"/>
</dbReference>
<keyword evidence="8 10" id="KW-0472">Membrane</keyword>
<dbReference type="AlphaFoldDB" id="A0AAV5ARL9"/>
<evidence type="ECO:0000313" key="11">
    <source>
        <dbReference type="EMBL" id="GJM49947.1"/>
    </source>
</evidence>
<dbReference type="PANTHER" id="PTHR43298">
    <property type="entry name" value="MULTIDRUG RESISTANCE PROTEIN NORM-RELATED"/>
    <property type="match status" value="1"/>
</dbReference>
<keyword evidence="6 10" id="KW-1133">Transmembrane helix</keyword>
<dbReference type="GO" id="GO:0015297">
    <property type="term" value="F:antiporter activity"/>
    <property type="evidence" value="ECO:0007669"/>
    <property type="project" value="UniProtKB-KW"/>
</dbReference>
<keyword evidence="7" id="KW-0406">Ion transport</keyword>
<evidence type="ECO:0000313" key="14">
    <source>
        <dbReference type="Proteomes" id="UP001208692"/>
    </source>
</evidence>
<dbReference type="InterPro" id="IPR002528">
    <property type="entry name" value="MATE_fam"/>
</dbReference>
<dbReference type="RefSeq" id="WP_264846963.1">
    <property type="nucleotide sequence ID" value="NZ_BQKA01000017.1"/>
</dbReference>
<evidence type="ECO:0000256" key="8">
    <source>
        <dbReference type="ARBA" id="ARBA00023136"/>
    </source>
</evidence>
<dbReference type="GO" id="GO:0042910">
    <property type="term" value="F:xenobiotic transmembrane transporter activity"/>
    <property type="evidence" value="ECO:0007669"/>
    <property type="project" value="InterPro"/>
</dbReference>
<evidence type="ECO:0000256" key="6">
    <source>
        <dbReference type="ARBA" id="ARBA00022989"/>
    </source>
</evidence>
<proteinExistence type="predicted"/>
<evidence type="ECO:0000313" key="13">
    <source>
        <dbReference type="Proteomes" id="UP001207736"/>
    </source>
</evidence>
<feature type="transmembrane region" description="Helical" evidence="10">
    <location>
        <begin position="425"/>
        <end position="447"/>
    </location>
</feature>
<keyword evidence="3" id="KW-0050">Antiport</keyword>
<evidence type="ECO:0000256" key="5">
    <source>
        <dbReference type="ARBA" id="ARBA00022692"/>
    </source>
</evidence>
<feature type="transmembrane region" description="Helical" evidence="10">
    <location>
        <begin position="160"/>
        <end position="180"/>
    </location>
</feature>
<evidence type="ECO:0000256" key="3">
    <source>
        <dbReference type="ARBA" id="ARBA00022449"/>
    </source>
</evidence>
<name>A0AAV5ARL9_9FLAO</name>
<organism evidence="11 13">
    <name type="scientific">Capnocytophaga catalasegens</name>
    <dbReference type="NCBI Taxonomy" id="1004260"/>
    <lineage>
        <taxon>Bacteria</taxon>
        <taxon>Pseudomonadati</taxon>
        <taxon>Bacteroidota</taxon>
        <taxon>Flavobacteriia</taxon>
        <taxon>Flavobacteriales</taxon>
        <taxon>Flavobacteriaceae</taxon>
        <taxon>Capnocytophaga</taxon>
    </lineage>
</organism>
<evidence type="ECO:0000313" key="12">
    <source>
        <dbReference type="EMBL" id="GJM54161.1"/>
    </source>
</evidence>
<keyword evidence="14" id="KW-1185">Reference proteome</keyword>
<feature type="transmembrane region" description="Helical" evidence="10">
    <location>
        <begin position="239"/>
        <end position="265"/>
    </location>
</feature>
<accession>A0AAV5ARL9</accession>
<feature type="transmembrane region" description="Helical" evidence="10">
    <location>
        <begin position="277"/>
        <end position="298"/>
    </location>
</feature>
<evidence type="ECO:0000256" key="9">
    <source>
        <dbReference type="ARBA" id="ARBA00031636"/>
    </source>
</evidence>
<dbReference type="Proteomes" id="UP001208692">
    <property type="component" value="Unassembled WGS sequence"/>
</dbReference>
<feature type="transmembrane region" description="Helical" evidence="10">
    <location>
        <begin position="93"/>
        <end position="111"/>
    </location>
</feature>
<evidence type="ECO:0000256" key="7">
    <source>
        <dbReference type="ARBA" id="ARBA00023065"/>
    </source>
</evidence>
<evidence type="ECO:0000256" key="2">
    <source>
        <dbReference type="ARBA" id="ARBA00022448"/>
    </source>
</evidence>
<sequence>MNLKPYTKEFRYNLHLATPVILGMLGHTLVGFIDNAMVGKLGTTELAAVALGNSIIFLVMVLGIGFSTAITPFTAEAYSANDVKQKKSILKHGLFSCSMLSILLLPILFFAEDIMHATKQDQEVINLALPYVQWVAISLIPLMVFQALKQFSDGLSLTKYPMYVTIIGNVVNVILNYLFIYGTFGCPKLGVLGAAVGTLASRFIMPFLLWFILIKNPKTQLYFIGVHWRKIHWKPIKKLIYIGVPSALQMISEAGVFIAATWISGALGKNYQASNQIALSLASLTFIIASGLSIVAMIRVSNFKGLNDYINLRRVAISVFLFTLLCQITLALAYVTFREWIPAIFLDTNDISSAQDITFVIENAKKLLLIAGIFQISDGLQVVALGALRGFQDVKIPMIISLIAYWIICFPISYYLGLYTTLNTMGIWIGLLVGLTVAAILLTARFLHISKKMIRLNHS</sequence>
<dbReference type="InterPro" id="IPR048279">
    <property type="entry name" value="MdtK-like"/>
</dbReference>
<protein>
    <recommendedName>
        <fullName evidence="9">Multidrug-efflux transporter</fullName>
    </recommendedName>
</protein>
<dbReference type="EMBL" id="BQKB01000062">
    <property type="protein sequence ID" value="GJM54161.1"/>
    <property type="molecule type" value="Genomic_DNA"/>
</dbReference>
<dbReference type="PANTHER" id="PTHR43298:SF2">
    <property type="entry name" value="FMN_FAD EXPORTER YEEO-RELATED"/>
    <property type="match status" value="1"/>
</dbReference>
<evidence type="ECO:0000256" key="1">
    <source>
        <dbReference type="ARBA" id="ARBA00004651"/>
    </source>
</evidence>
<dbReference type="InterPro" id="IPR050222">
    <property type="entry name" value="MATE_MdtK"/>
</dbReference>
<feature type="transmembrane region" description="Helical" evidence="10">
    <location>
        <begin position="12"/>
        <end position="33"/>
    </location>
</feature>
<dbReference type="Proteomes" id="UP001207736">
    <property type="component" value="Unassembled WGS sequence"/>
</dbReference>
<dbReference type="Pfam" id="PF01554">
    <property type="entry name" value="MatE"/>
    <property type="match status" value="2"/>
</dbReference>
<feature type="transmembrane region" description="Helical" evidence="10">
    <location>
        <begin position="53"/>
        <end position="73"/>
    </location>
</feature>
<dbReference type="GO" id="GO:0006811">
    <property type="term" value="P:monoatomic ion transport"/>
    <property type="evidence" value="ECO:0007669"/>
    <property type="project" value="UniProtKB-KW"/>
</dbReference>
<comment type="caution">
    <text evidence="11">The sequence shown here is derived from an EMBL/GenBank/DDBJ whole genome shotgun (WGS) entry which is preliminary data.</text>
</comment>
<dbReference type="PIRSF" id="PIRSF006603">
    <property type="entry name" value="DinF"/>
    <property type="match status" value="1"/>
</dbReference>
<dbReference type="EMBL" id="BQKA01000017">
    <property type="protein sequence ID" value="GJM49947.1"/>
    <property type="molecule type" value="Genomic_DNA"/>
</dbReference>
<keyword evidence="4" id="KW-1003">Cell membrane</keyword>
<reference evidence="11 14" key="1">
    <citation type="submission" date="2021-11" db="EMBL/GenBank/DDBJ databases">
        <title>Draft genome sequence of Capnocytophaga sp. strain KC07075 isolated from cat oral cavity.</title>
        <authorList>
            <person name="Suzuki M."/>
            <person name="Imaoka K."/>
            <person name="Kimura M."/>
            <person name="Morikawa S."/>
            <person name="Maeda K."/>
        </authorList>
    </citation>
    <scope>NUCLEOTIDE SEQUENCE</scope>
    <source>
        <strain evidence="11">KC07075</strain>
        <strain evidence="12 14">KC07079</strain>
    </source>
</reference>